<dbReference type="Gene3D" id="1.25.10.10">
    <property type="entry name" value="Leucine-rich Repeat Variant"/>
    <property type="match status" value="1"/>
</dbReference>
<feature type="domain" description="Exportin-5 C-terminal" evidence="3">
    <location>
        <begin position="374"/>
        <end position="1183"/>
    </location>
</feature>
<dbReference type="PANTHER" id="PTHR11223">
    <property type="entry name" value="EXPORTIN 1/5"/>
    <property type="match status" value="1"/>
</dbReference>
<feature type="region of interest" description="Disordered" evidence="1">
    <location>
        <begin position="1213"/>
        <end position="1233"/>
    </location>
</feature>
<dbReference type="InterPro" id="IPR045065">
    <property type="entry name" value="XPO1/5"/>
</dbReference>
<dbReference type="GO" id="GO:0005049">
    <property type="term" value="F:nuclear export signal receptor activity"/>
    <property type="evidence" value="ECO:0007669"/>
    <property type="project" value="InterPro"/>
</dbReference>
<reference evidence="4" key="1">
    <citation type="submission" date="2021-07" db="EMBL/GenBank/DDBJ databases">
        <title>Draft genome of Mortierella alpina, strain LL118, isolated from an aspen leaf litter sample.</title>
        <authorList>
            <person name="Yang S."/>
            <person name="Vinatzer B.A."/>
        </authorList>
    </citation>
    <scope>NUCLEOTIDE SEQUENCE</scope>
    <source>
        <strain evidence="4">LL118</strain>
    </source>
</reference>
<dbReference type="EMBL" id="JAIFTL010000047">
    <property type="protein sequence ID" value="KAG9325151.1"/>
    <property type="molecule type" value="Genomic_DNA"/>
</dbReference>
<evidence type="ECO:0000313" key="5">
    <source>
        <dbReference type="Proteomes" id="UP000717515"/>
    </source>
</evidence>
<proteinExistence type="predicted"/>
<evidence type="ECO:0008006" key="6">
    <source>
        <dbReference type="Google" id="ProtNLM"/>
    </source>
</evidence>
<evidence type="ECO:0000259" key="2">
    <source>
        <dbReference type="Pfam" id="PF08389"/>
    </source>
</evidence>
<dbReference type="InterPro" id="IPR011989">
    <property type="entry name" value="ARM-like"/>
</dbReference>
<dbReference type="InterPro" id="IPR013598">
    <property type="entry name" value="Exportin-1/Importin-b-like"/>
</dbReference>
<sequence>VTPGRMPNLRLAVTALWSNIKTTVLSRKVFVDTRTMDESALRQLLAALETIYSVSSTNEARQQAQKFCEALKQDPSGPLYGYYLAHKDNQQPDVVRHFGLGLIEDVVRYRWSDGSVSQETKTQIRLNVMSLAAEGSLPMLAEQAFIKEKIARLFVEVVKREWPGTWDDMDVFLRQLYFKDETAREMALLILRSICEDVCIYDDAVAGLRKKDLRAGLLVIMASESVLKEHYPDGVKGHHNEVTLMVGEPGNDGWISRLSLLLQELLPKCQNQTATPADEKIALSALKTLVSALDWVIATSISETAIVPLICQAMLSPSETIRLASAECYDVLASRSFSDSERERIIWPLLDEGGIGLIADAYSAYSTQILQGDAYLFIQKLVQATVNLGEQQLCAKRNAHVPKELSRFLQLLYSMASHPSVLISSVVGFFWTTLLGHDTFSKDLTVHGFVPPLLELYSVYLAKGFENRRTVDPIYRHFAAVDFDSLTEFRARAGQTFQKAVDVIHYGVPIVPLDALLWVANKVSEALKTEFPGSENVKETTEFKAFDGTFTLMEVTLSSLKDNINNKSHPQSEQVLGAMDALLRMILESDDKCPAATDRIVGSLAAFTDMFRLNSSQLFRCLDKLFKAVEYPLPSMNANDVRELRRRAAITLVKIGRAIPDTLYPIYSEIESAVQQLIQRRIISMGEKKTMLSFLLVIGFNSAADQERKAIFEKVVLPVAADFQCAELQGALSSSEQFMVYIGAKDLSDACSKTLQPEEINSLKDAIVGRRSTLSWSIDTLLTFMKETVDSKSPQKQDLWGYCLESMLPNLLSTIRCLNAISDESLWAGFSSEVGHVLLMSPEEKEMMVTGRISNPTTGTAGLSVIRLIAELRTWLSVTKDHSYKFLAQISILGPAFYSIPSLQTILEQSLFGHVDNLTNRQLRFLINSCMQPLVINCPKEYMASVLSHLLMVLFPYLHQRLQKDWKLASEEGLVMDEKEDPEDRDISDEIVKEMMLRDLTRYVSEFMFSILDYSKHKPTGHAPGVQTTSAHKEITPLALFVLSTDAIAQSVIPLICSILTFEDTRACTRAAETALCVLQTLTQNYPGTKDIIGLFATVVLQAALQALHNPYHQEGHDKLILLITEVYVEVRAFDEAPKHVFSQALGAEAGRVETFERELSSTINKTKKHALVRNFLQGIIGVAKSEWFKQKEQGDKPTSIRTITGNYVRPSQSVLDSERSEEIGEDLASLFE</sequence>
<accession>A0A9P8A9X4</accession>
<dbReference type="AlphaFoldDB" id="A0A9P8A9X4"/>
<protein>
    <recommendedName>
        <fullName evidence="6">Importin N-terminal domain-containing protein</fullName>
    </recommendedName>
</protein>
<dbReference type="Pfam" id="PF08389">
    <property type="entry name" value="Xpo1"/>
    <property type="match status" value="1"/>
</dbReference>
<dbReference type="Proteomes" id="UP000717515">
    <property type="component" value="Unassembled WGS sequence"/>
</dbReference>
<dbReference type="GO" id="GO:0006405">
    <property type="term" value="P:RNA export from nucleus"/>
    <property type="evidence" value="ECO:0007669"/>
    <property type="project" value="TreeGrafter"/>
</dbReference>
<evidence type="ECO:0000259" key="3">
    <source>
        <dbReference type="Pfam" id="PF19273"/>
    </source>
</evidence>
<evidence type="ECO:0000313" key="4">
    <source>
        <dbReference type="EMBL" id="KAG9325151.1"/>
    </source>
</evidence>
<dbReference type="GO" id="GO:0003723">
    <property type="term" value="F:RNA binding"/>
    <property type="evidence" value="ECO:0007669"/>
    <property type="project" value="TreeGrafter"/>
</dbReference>
<feature type="domain" description="Exportin-1/Importin-beta-like" evidence="2">
    <location>
        <begin position="144"/>
        <end position="220"/>
    </location>
</feature>
<feature type="non-terminal residue" evidence="4">
    <location>
        <position position="1"/>
    </location>
</feature>
<comment type="caution">
    <text evidence="4">The sequence shown here is derived from an EMBL/GenBank/DDBJ whole genome shotgun (WGS) entry which is preliminary data.</text>
</comment>
<dbReference type="GO" id="GO:0005634">
    <property type="term" value="C:nucleus"/>
    <property type="evidence" value="ECO:0007669"/>
    <property type="project" value="TreeGrafter"/>
</dbReference>
<evidence type="ECO:0000256" key="1">
    <source>
        <dbReference type="SAM" id="MobiDB-lite"/>
    </source>
</evidence>
<dbReference type="Pfam" id="PF19273">
    <property type="entry name" value="Exportin-5"/>
    <property type="match status" value="1"/>
</dbReference>
<gene>
    <name evidence="4" type="ORF">KVV02_003568</name>
</gene>
<dbReference type="PANTHER" id="PTHR11223:SF3">
    <property type="entry name" value="EXPORTIN-5"/>
    <property type="match status" value="1"/>
</dbReference>
<dbReference type="GO" id="GO:0042565">
    <property type="term" value="C:RNA nuclear export complex"/>
    <property type="evidence" value="ECO:0007669"/>
    <property type="project" value="TreeGrafter"/>
</dbReference>
<dbReference type="InterPro" id="IPR045478">
    <property type="entry name" value="Exportin-5_C"/>
</dbReference>
<dbReference type="GO" id="GO:0006611">
    <property type="term" value="P:protein export from nucleus"/>
    <property type="evidence" value="ECO:0007669"/>
    <property type="project" value="InterPro"/>
</dbReference>
<dbReference type="InterPro" id="IPR016024">
    <property type="entry name" value="ARM-type_fold"/>
</dbReference>
<organism evidence="4 5">
    <name type="scientific">Mortierella alpina</name>
    <name type="common">Oleaginous fungus</name>
    <name type="synonym">Mortierella renispora</name>
    <dbReference type="NCBI Taxonomy" id="64518"/>
    <lineage>
        <taxon>Eukaryota</taxon>
        <taxon>Fungi</taxon>
        <taxon>Fungi incertae sedis</taxon>
        <taxon>Mucoromycota</taxon>
        <taxon>Mortierellomycotina</taxon>
        <taxon>Mortierellomycetes</taxon>
        <taxon>Mortierellales</taxon>
        <taxon>Mortierellaceae</taxon>
        <taxon>Mortierella</taxon>
    </lineage>
</organism>
<dbReference type="SUPFAM" id="SSF48371">
    <property type="entry name" value="ARM repeat"/>
    <property type="match status" value="1"/>
</dbReference>
<dbReference type="GO" id="GO:0005737">
    <property type="term" value="C:cytoplasm"/>
    <property type="evidence" value="ECO:0007669"/>
    <property type="project" value="TreeGrafter"/>
</dbReference>
<name>A0A9P8A9X4_MORAP</name>